<dbReference type="Gene3D" id="3.40.50.2000">
    <property type="entry name" value="Glycogen Phosphorylase B"/>
    <property type="match status" value="1"/>
</dbReference>
<name>A0A1H9WVR9_BUTFI</name>
<dbReference type="RefSeq" id="WP_074758631.1">
    <property type="nucleotide sequence ID" value="NZ_FOGJ01000035.1"/>
</dbReference>
<dbReference type="AlphaFoldDB" id="A0A1H9WVR9"/>
<evidence type="ECO:0000259" key="1">
    <source>
        <dbReference type="Pfam" id="PF00534"/>
    </source>
</evidence>
<gene>
    <name evidence="2" type="ORF">SAMN04487884_13520</name>
</gene>
<dbReference type="OrthoDB" id="9801609at2"/>
<dbReference type="InterPro" id="IPR001296">
    <property type="entry name" value="Glyco_trans_1"/>
</dbReference>
<dbReference type="Pfam" id="PF00534">
    <property type="entry name" value="Glycos_transf_1"/>
    <property type="match status" value="1"/>
</dbReference>
<evidence type="ECO:0000313" key="3">
    <source>
        <dbReference type="Proteomes" id="UP000182584"/>
    </source>
</evidence>
<dbReference type="PANTHER" id="PTHR46401:SF8">
    <property type="entry name" value="BLL6006 PROTEIN"/>
    <property type="match status" value="1"/>
</dbReference>
<dbReference type="EMBL" id="FOGJ01000035">
    <property type="protein sequence ID" value="SES37861.1"/>
    <property type="molecule type" value="Genomic_DNA"/>
</dbReference>
<accession>A0A1H9WVR9</accession>
<evidence type="ECO:0000313" key="2">
    <source>
        <dbReference type="EMBL" id="SES37861.1"/>
    </source>
</evidence>
<proteinExistence type="predicted"/>
<keyword evidence="2" id="KW-0808">Transferase</keyword>
<dbReference type="Proteomes" id="UP000182584">
    <property type="component" value="Unassembled WGS sequence"/>
</dbReference>
<dbReference type="CDD" id="cd03809">
    <property type="entry name" value="GT4_MtfB-like"/>
    <property type="match status" value="1"/>
</dbReference>
<reference evidence="2 3" key="1">
    <citation type="submission" date="2016-10" db="EMBL/GenBank/DDBJ databases">
        <authorList>
            <person name="de Groot N.N."/>
        </authorList>
    </citation>
    <scope>NUCLEOTIDE SEQUENCE [LARGE SCALE GENOMIC DNA]</scope>
    <source>
        <strain evidence="2 3">AR40</strain>
    </source>
</reference>
<sequence length="400" mass="46847">MRVGVYFDDVTPEKGGASSILRTIEDELKKVRKQYDIVICFNGGLKYPYKSDRDGMTYINVDRIRYRSIPKMFFKNVHNSIRNTALRFFYHNPRIYRESYMDYLAEKENIDIFWFTYPANVDLTTPFIYTIWDIGHRIMPAFPDTTKPMYRWNGHEEQCSRMLAKASFILTGNETGKKEILDNYSVIADKIRIVPFPVTFFCYGEEQKPKFELPDRYFFYPAQFWPHKNHICIVKAIASLRKDYNINAHVMFTGSDKGNKSYIIDMADKLGVSDLIHFTGFVSYEEMKYLYTHAVGMIFASLMGPNNIPPIEATYLDCPVIITDIPGHKEQMGSGALYFNGYEEHELAKQMMYLLDDDNRSIALDNQKANKELFTNYQYADEIISILKEFEKMAMTWKDL</sequence>
<dbReference type="SUPFAM" id="SSF53756">
    <property type="entry name" value="UDP-Glycosyltransferase/glycogen phosphorylase"/>
    <property type="match status" value="1"/>
</dbReference>
<dbReference type="PANTHER" id="PTHR46401">
    <property type="entry name" value="GLYCOSYLTRANSFERASE WBBK-RELATED"/>
    <property type="match status" value="1"/>
</dbReference>
<feature type="domain" description="Glycosyl transferase family 1" evidence="1">
    <location>
        <begin position="207"/>
        <end position="364"/>
    </location>
</feature>
<dbReference type="GO" id="GO:0016757">
    <property type="term" value="F:glycosyltransferase activity"/>
    <property type="evidence" value="ECO:0007669"/>
    <property type="project" value="InterPro"/>
</dbReference>
<protein>
    <submittedName>
        <fullName evidence="2">Glycosyltransferase involved in cell wall bisynthesis</fullName>
    </submittedName>
</protein>
<organism evidence="2 3">
    <name type="scientific">Butyrivibrio fibrisolvens</name>
    <dbReference type="NCBI Taxonomy" id="831"/>
    <lineage>
        <taxon>Bacteria</taxon>
        <taxon>Bacillati</taxon>
        <taxon>Bacillota</taxon>
        <taxon>Clostridia</taxon>
        <taxon>Lachnospirales</taxon>
        <taxon>Lachnospiraceae</taxon>
        <taxon>Butyrivibrio</taxon>
    </lineage>
</organism>